<evidence type="ECO:0000313" key="2">
    <source>
        <dbReference type="EMBL" id="KAJ7778575.1"/>
    </source>
</evidence>
<name>A0AAD7K4Z8_9AGAR</name>
<dbReference type="SUPFAM" id="SSF53474">
    <property type="entry name" value="alpha/beta-Hydrolases"/>
    <property type="match status" value="1"/>
</dbReference>
<sequence>LFLQLLSHIQHPSALVVANPSLSNMVGFQGVCLLLPWAMGNDVLHSEKENDAFDLAPAKSLRVWQEAYMAAVPDSHRVYIQPAAAPSLWFDGLDEVVGRVLVTVGSKEVLRDSIQDLAAVLQNSHRDFQLDVQEGGVHCDPMFDIAAKSTAPHPVEQNIIEWFAQ</sequence>
<dbReference type="EMBL" id="JARJLG010000008">
    <property type="protein sequence ID" value="KAJ7778575.1"/>
    <property type="molecule type" value="Genomic_DNA"/>
</dbReference>
<organism evidence="2 3">
    <name type="scientific">Mycena maculata</name>
    <dbReference type="NCBI Taxonomy" id="230809"/>
    <lineage>
        <taxon>Eukaryota</taxon>
        <taxon>Fungi</taxon>
        <taxon>Dikarya</taxon>
        <taxon>Basidiomycota</taxon>
        <taxon>Agaricomycotina</taxon>
        <taxon>Agaricomycetes</taxon>
        <taxon>Agaricomycetidae</taxon>
        <taxon>Agaricales</taxon>
        <taxon>Marasmiineae</taxon>
        <taxon>Mycenaceae</taxon>
        <taxon>Mycena</taxon>
    </lineage>
</organism>
<feature type="non-terminal residue" evidence="2">
    <location>
        <position position="1"/>
    </location>
</feature>
<proteinExistence type="predicted"/>
<feature type="non-terminal residue" evidence="2">
    <location>
        <position position="165"/>
    </location>
</feature>
<dbReference type="InterPro" id="IPR029058">
    <property type="entry name" value="AB_hydrolase_fold"/>
</dbReference>
<gene>
    <name evidence="2" type="ORF">DFH07DRAFT_715820</name>
</gene>
<feature type="domain" description="Alpha/beta hydrolase fold-3" evidence="1">
    <location>
        <begin position="26"/>
        <end position="139"/>
    </location>
</feature>
<accession>A0AAD7K4Z8</accession>
<dbReference type="InterPro" id="IPR013094">
    <property type="entry name" value="AB_hydrolase_3"/>
</dbReference>
<evidence type="ECO:0000313" key="3">
    <source>
        <dbReference type="Proteomes" id="UP001215280"/>
    </source>
</evidence>
<dbReference type="Proteomes" id="UP001215280">
    <property type="component" value="Unassembled WGS sequence"/>
</dbReference>
<dbReference type="GO" id="GO:0016787">
    <property type="term" value="F:hydrolase activity"/>
    <property type="evidence" value="ECO:0007669"/>
    <property type="project" value="InterPro"/>
</dbReference>
<protein>
    <recommendedName>
        <fullName evidence="1">Alpha/beta hydrolase fold-3 domain-containing protein</fullName>
    </recommendedName>
</protein>
<reference evidence="2" key="1">
    <citation type="submission" date="2023-03" db="EMBL/GenBank/DDBJ databases">
        <title>Massive genome expansion in bonnet fungi (Mycena s.s.) driven by repeated elements and novel gene families across ecological guilds.</title>
        <authorList>
            <consortium name="Lawrence Berkeley National Laboratory"/>
            <person name="Harder C.B."/>
            <person name="Miyauchi S."/>
            <person name="Viragh M."/>
            <person name="Kuo A."/>
            <person name="Thoen E."/>
            <person name="Andreopoulos B."/>
            <person name="Lu D."/>
            <person name="Skrede I."/>
            <person name="Drula E."/>
            <person name="Henrissat B."/>
            <person name="Morin E."/>
            <person name="Kohler A."/>
            <person name="Barry K."/>
            <person name="LaButti K."/>
            <person name="Morin E."/>
            <person name="Salamov A."/>
            <person name="Lipzen A."/>
            <person name="Mereny Z."/>
            <person name="Hegedus B."/>
            <person name="Baldrian P."/>
            <person name="Stursova M."/>
            <person name="Weitz H."/>
            <person name="Taylor A."/>
            <person name="Grigoriev I.V."/>
            <person name="Nagy L.G."/>
            <person name="Martin F."/>
            <person name="Kauserud H."/>
        </authorList>
    </citation>
    <scope>NUCLEOTIDE SEQUENCE</scope>
    <source>
        <strain evidence="2">CBHHK188m</strain>
    </source>
</reference>
<keyword evidence="3" id="KW-1185">Reference proteome</keyword>
<evidence type="ECO:0000259" key="1">
    <source>
        <dbReference type="Pfam" id="PF07859"/>
    </source>
</evidence>
<comment type="caution">
    <text evidence="2">The sequence shown here is derived from an EMBL/GenBank/DDBJ whole genome shotgun (WGS) entry which is preliminary data.</text>
</comment>
<dbReference type="Pfam" id="PF07859">
    <property type="entry name" value="Abhydrolase_3"/>
    <property type="match status" value="1"/>
</dbReference>
<dbReference type="AlphaFoldDB" id="A0AAD7K4Z8"/>
<dbReference type="Gene3D" id="3.40.50.1820">
    <property type="entry name" value="alpha/beta hydrolase"/>
    <property type="match status" value="1"/>
</dbReference>